<sequence length="196" mass="22816">MVEEVLHTYHHIDSVYILSDWLSLVHGMTIWEPTWTSNEGRTTQGTRVVHFEVLQEIIDEIDHIYSECDVESLFSNIPREENWEADGLANQALNELDWNEDEWDTEEEDYDLQNDENSDDDEYYYYCMSLLSNKTMMFADVSTRTQEPPTHGHCVLHRYGFPVIIRFSTKMPSKASPARQARVLPDATVACSDTRS</sequence>
<proteinExistence type="predicted"/>
<evidence type="ECO:0000313" key="1">
    <source>
        <dbReference type="EMBL" id="KAK4171942.1"/>
    </source>
</evidence>
<evidence type="ECO:0000313" key="2">
    <source>
        <dbReference type="Proteomes" id="UP001302321"/>
    </source>
</evidence>
<comment type="caution">
    <text evidence="1">The sequence shown here is derived from an EMBL/GenBank/DDBJ whole genome shotgun (WGS) entry which is preliminary data.</text>
</comment>
<reference evidence="1" key="1">
    <citation type="journal article" date="2023" name="Mol. Phylogenet. Evol.">
        <title>Genome-scale phylogeny and comparative genomics of the fungal order Sordariales.</title>
        <authorList>
            <person name="Hensen N."/>
            <person name="Bonometti L."/>
            <person name="Westerberg I."/>
            <person name="Brannstrom I.O."/>
            <person name="Guillou S."/>
            <person name="Cros-Aarteil S."/>
            <person name="Calhoun S."/>
            <person name="Haridas S."/>
            <person name="Kuo A."/>
            <person name="Mondo S."/>
            <person name="Pangilinan J."/>
            <person name="Riley R."/>
            <person name="LaButti K."/>
            <person name="Andreopoulos B."/>
            <person name="Lipzen A."/>
            <person name="Chen C."/>
            <person name="Yan M."/>
            <person name="Daum C."/>
            <person name="Ng V."/>
            <person name="Clum A."/>
            <person name="Steindorff A."/>
            <person name="Ohm R.A."/>
            <person name="Martin F."/>
            <person name="Silar P."/>
            <person name="Natvig D.O."/>
            <person name="Lalanne C."/>
            <person name="Gautier V."/>
            <person name="Ament-Velasquez S.L."/>
            <person name="Kruys A."/>
            <person name="Hutchinson M.I."/>
            <person name="Powell A.J."/>
            <person name="Barry K."/>
            <person name="Miller A.N."/>
            <person name="Grigoriev I.V."/>
            <person name="Debuchy R."/>
            <person name="Gladieux P."/>
            <person name="Hiltunen Thoren M."/>
            <person name="Johannesson H."/>
        </authorList>
    </citation>
    <scope>NUCLEOTIDE SEQUENCE</scope>
    <source>
        <strain evidence="1">CBS 892.96</strain>
    </source>
</reference>
<gene>
    <name evidence="1" type="ORF">QBC36DRAFT_315315</name>
</gene>
<name>A0AAN6W057_9PEZI</name>
<protein>
    <submittedName>
        <fullName evidence="1">Uncharacterized protein</fullName>
    </submittedName>
</protein>
<accession>A0AAN6W057</accession>
<reference evidence="1" key="2">
    <citation type="submission" date="2023-05" db="EMBL/GenBank/DDBJ databases">
        <authorList>
            <consortium name="Lawrence Berkeley National Laboratory"/>
            <person name="Steindorff A."/>
            <person name="Hensen N."/>
            <person name="Bonometti L."/>
            <person name="Westerberg I."/>
            <person name="Brannstrom I.O."/>
            <person name="Guillou S."/>
            <person name="Cros-Aarteil S."/>
            <person name="Calhoun S."/>
            <person name="Haridas S."/>
            <person name="Kuo A."/>
            <person name="Mondo S."/>
            <person name="Pangilinan J."/>
            <person name="Riley R."/>
            <person name="Labutti K."/>
            <person name="Andreopoulos B."/>
            <person name="Lipzen A."/>
            <person name="Chen C."/>
            <person name="Yanf M."/>
            <person name="Daum C."/>
            <person name="Ng V."/>
            <person name="Clum A."/>
            <person name="Ohm R."/>
            <person name="Martin F."/>
            <person name="Silar P."/>
            <person name="Natvig D."/>
            <person name="Lalanne C."/>
            <person name="Gautier V."/>
            <person name="Ament-Velasquez S.L."/>
            <person name="Kruys A."/>
            <person name="Hutchinson M.I."/>
            <person name="Powell A.J."/>
            <person name="Barry K."/>
            <person name="Miller A.N."/>
            <person name="Grigoriev I.V."/>
            <person name="Debuchy R."/>
            <person name="Gladieux P."/>
            <person name="Thoren M.H."/>
            <person name="Johannesson H."/>
        </authorList>
    </citation>
    <scope>NUCLEOTIDE SEQUENCE</scope>
    <source>
        <strain evidence="1">CBS 892.96</strain>
    </source>
</reference>
<organism evidence="1 2">
    <name type="scientific">Triangularia setosa</name>
    <dbReference type="NCBI Taxonomy" id="2587417"/>
    <lineage>
        <taxon>Eukaryota</taxon>
        <taxon>Fungi</taxon>
        <taxon>Dikarya</taxon>
        <taxon>Ascomycota</taxon>
        <taxon>Pezizomycotina</taxon>
        <taxon>Sordariomycetes</taxon>
        <taxon>Sordariomycetidae</taxon>
        <taxon>Sordariales</taxon>
        <taxon>Podosporaceae</taxon>
        <taxon>Triangularia</taxon>
    </lineage>
</organism>
<dbReference type="InterPro" id="IPR012337">
    <property type="entry name" value="RNaseH-like_sf"/>
</dbReference>
<dbReference type="Gene3D" id="3.30.420.10">
    <property type="entry name" value="Ribonuclease H-like superfamily/Ribonuclease H"/>
    <property type="match status" value="1"/>
</dbReference>
<dbReference type="GO" id="GO:0003676">
    <property type="term" value="F:nucleic acid binding"/>
    <property type="evidence" value="ECO:0007669"/>
    <property type="project" value="InterPro"/>
</dbReference>
<dbReference type="AlphaFoldDB" id="A0AAN6W057"/>
<dbReference type="Proteomes" id="UP001302321">
    <property type="component" value="Unassembled WGS sequence"/>
</dbReference>
<keyword evidence="2" id="KW-1185">Reference proteome</keyword>
<dbReference type="EMBL" id="MU866483">
    <property type="protein sequence ID" value="KAK4171942.1"/>
    <property type="molecule type" value="Genomic_DNA"/>
</dbReference>
<dbReference type="InterPro" id="IPR036397">
    <property type="entry name" value="RNaseH_sf"/>
</dbReference>
<dbReference type="SUPFAM" id="SSF53098">
    <property type="entry name" value="Ribonuclease H-like"/>
    <property type="match status" value="1"/>
</dbReference>